<gene>
    <name evidence="4" type="ORF">ACOF00016_LOCUS4996</name>
</gene>
<keyword evidence="2" id="KW-0472">Membrane</keyword>
<proteinExistence type="predicted"/>
<evidence type="ECO:0000313" key="4">
    <source>
        <dbReference type="EMBL" id="CAE0407169.1"/>
    </source>
</evidence>
<dbReference type="EMBL" id="HBIM01005875">
    <property type="protein sequence ID" value="CAE0407169.1"/>
    <property type="molecule type" value="Transcribed_RNA"/>
</dbReference>
<name>A0A7S3P6L9_9STRA</name>
<keyword evidence="2" id="KW-1133">Transmembrane helix</keyword>
<protein>
    <recommendedName>
        <fullName evidence="5">Tudor domain-containing protein</fullName>
    </recommendedName>
</protein>
<feature type="transmembrane region" description="Helical" evidence="2">
    <location>
        <begin position="322"/>
        <end position="343"/>
    </location>
</feature>
<feature type="signal peptide" evidence="3">
    <location>
        <begin position="1"/>
        <end position="21"/>
    </location>
</feature>
<keyword evidence="2" id="KW-0812">Transmembrane</keyword>
<feature type="chain" id="PRO_5030969224" description="Tudor domain-containing protein" evidence="3">
    <location>
        <begin position="22"/>
        <end position="381"/>
    </location>
</feature>
<feature type="compositionally biased region" description="Basic and acidic residues" evidence="1">
    <location>
        <begin position="362"/>
        <end position="381"/>
    </location>
</feature>
<keyword evidence="3" id="KW-0732">Signal</keyword>
<organism evidence="4">
    <name type="scientific">Amphora coffeiformis</name>
    <dbReference type="NCBI Taxonomy" id="265554"/>
    <lineage>
        <taxon>Eukaryota</taxon>
        <taxon>Sar</taxon>
        <taxon>Stramenopiles</taxon>
        <taxon>Ochrophyta</taxon>
        <taxon>Bacillariophyta</taxon>
        <taxon>Bacillariophyceae</taxon>
        <taxon>Bacillariophycidae</taxon>
        <taxon>Thalassiophysales</taxon>
        <taxon>Catenulaceae</taxon>
        <taxon>Amphora</taxon>
    </lineage>
</organism>
<feature type="region of interest" description="Disordered" evidence="1">
    <location>
        <begin position="292"/>
        <end position="316"/>
    </location>
</feature>
<evidence type="ECO:0008006" key="5">
    <source>
        <dbReference type="Google" id="ProtNLM"/>
    </source>
</evidence>
<evidence type="ECO:0000256" key="3">
    <source>
        <dbReference type="SAM" id="SignalP"/>
    </source>
</evidence>
<dbReference type="AlphaFoldDB" id="A0A7S3P6L9"/>
<feature type="region of interest" description="Disordered" evidence="1">
    <location>
        <begin position="349"/>
        <end position="381"/>
    </location>
</feature>
<accession>A0A7S3P6L9</accession>
<reference evidence="4" key="1">
    <citation type="submission" date="2021-01" db="EMBL/GenBank/DDBJ databases">
        <authorList>
            <person name="Corre E."/>
            <person name="Pelletier E."/>
            <person name="Niang G."/>
            <person name="Scheremetjew M."/>
            <person name="Finn R."/>
            <person name="Kale V."/>
            <person name="Holt S."/>
            <person name="Cochrane G."/>
            <person name="Meng A."/>
            <person name="Brown T."/>
            <person name="Cohen L."/>
        </authorList>
    </citation>
    <scope>NUCLEOTIDE SEQUENCE</scope>
    <source>
        <strain evidence="4">CCMP127</strain>
    </source>
</reference>
<evidence type="ECO:0000256" key="1">
    <source>
        <dbReference type="SAM" id="MobiDB-lite"/>
    </source>
</evidence>
<sequence length="381" mass="42720">MKWTLTLIAAAAAFCIAGCSAELLRAHTEDTFRTSKLATTLTSTTTTTTTTIIVNGRALQADEDYQDGDYYYYDGEYDPWENGTPVYYEFEGDGWYEGEITGFDSEAEAYQITWSDGDVENYDDFNVVDQMVYDYANMVRDHDDGNCEEDAWPDETDIYVFEDGRGWWGKITQCQDGVYTATWENGDVGYYDEGVDFDKMVTDAQKLSNNQDASDNFDSDTAVHDFTTQTYNEGTVVYKEFDDGWYQGQIMSFQNGMYSVQWSDGELDDYAEGDEMDQMVADAVNVLEKEDGAGLPTSTTSAAPPGNDNDNDKKKKNGGGGGVVFVIILLVTSVGCVVVLKVVRRNRNKYAAKKQQQQQDTITRDHPEFQDEVPHVDGEIS</sequence>
<evidence type="ECO:0000256" key="2">
    <source>
        <dbReference type="SAM" id="Phobius"/>
    </source>
</evidence>